<dbReference type="Proteomes" id="UP001549773">
    <property type="component" value="Unassembled WGS sequence"/>
</dbReference>
<evidence type="ECO:0000259" key="2">
    <source>
        <dbReference type="Pfam" id="PF13439"/>
    </source>
</evidence>
<dbReference type="Pfam" id="PF13439">
    <property type="entry name" value="Glyco_transf_4"/>
    <property type="match status" value="1"/>
</dbReference>
<dbReference type="InterPro" id="IPR028098">
    <property type="entry name" value="Glyco_trans_4-like_N"/>
</dbReference>
<reference evidence="3 4" key="1">
    <citation type="submission" date="2024-07" db="EMBL/GenBank/DDBJ databases">
        <title>The genome sequence of type strain Sediminicola luteus GDMCC 1.2596T.</title>
        <authorList>
            <person name="Liu Y."/>
        </authorList>
    </citation>
    <scope>NUCLEOTIDE SEQUENCE [LARGE SCALE GENOMIC DNA]</scope>
    <source>
        <strain evidence="3 4">GDMCC 1.2596</strain>
    </source>
</reference>
<organism evidence="3 4">
    <name type="scientific">Sediminicola luteus</name>
    <dbReference type="NCBI Taxonomy" id="319238"/>
    <lineage>
        <taxon>Bacteria</taxon>
        <taxon>Pseudomonadati</taxon>
        <taxon>Bacteroidota</taxon>
        <taxon>Flavobacteriia</taxon>
        <taxon>Flavobacteriales</taxon>
        <taxon>Flavobacteriaceae</taxon>
        <taxon>Sediminicola</taxon>
    </lineage>
</organism>
<dbReference type="GO" id="GO:0016757">
    <property type="term" value="F:glycosyltransferase activity"/>
    <property type="evidence" value="ECO:0007669"/>
    <property type="project" value="UniProtKB-KW"/>
</dbReference>
<dbReference type="EMBL" id="JBEWYP010000007">
    <property type="protein sequence ID" value="MET7030263.1"/>
    <property type="molecule type" value="Genomic_DNA"/>
</dbReference>
<evidence type="ECO:0000259" key="1">
    <source>
        <dbReference type="Pfam" id="PF00534"/>
    </source>
</evidence>
<dbReference type="EC" id="2.4.-.-" evidence="3"/>
<comment type="caution">
    <text evidence="3">The sequence shown here is derived from an EMBL/GenBank/DDBJ whole genome shotgun (WGS) entry which is preliminary data.</text>
</comment>
<accession>A0ABV2TYA8</accession>
<sequence>MKIAFVIYGLGSGGAERSVTGLANYFVNQHQVSIITLVKTTPFFELDPKVRLHYCLEQPKERTNPIQSITNGMVRIHRLVKLLKTEEAEVAISFMHTSNIYTIWAAKWLNLACVISERANHDVASLPKIQELLRNFSYPYSSRLIVQTEGNRKYYQKIIPSNQIEIIPNAVSFDLKSKRQLLKNFSEKTILNVGAFRKGKAQDVLIRAFAKLSNTSWRLVFIGSGTDIDLYKALAVELGVSERIEFKGEQKDVSYYYNKASMFVFTSEHEGFPNALLEALYFGIPSISTDCPHGPADLITDGVNGFLIHVGDHEALVRKIDTLIEDQELQKSFSKKAIEQSSQYEIENIAKKWMVVIKSVLPS</sequence>
<protein>
    <submittedName>
        <fullName evidence="3">Glycosyltransferase family 4 protein</fullName>
        <ecNumber evidence="3">2.4.-.-</ecNumber>
    </submittedName>
</protein>
<evidence type="ECO:0000313" key="4">
    <source>
        <dbReference type="Proteomes" id="UP001549773"/>
    </source>
</evidence>
<dbReference type="InterPro" id="IPR001296">
    <property type="entry name" value="Glyco_trans_1"/>
</dbReference>
<name>A0ABV2TYA8_9FLAO</name>
<dbReference type="CDD" id="cd03820">
    <property type="entry name" value="GT4_AmsD-like"/>
    <property type="match status" value="1"/>
</dbReference>
<dbReference type="Gene3D" id="3.40.50.2000">
    <property type="entry name" value="Glycogen Phosphorylase B"/>
    <property type="match status" value="2"/>
</dbReference>
<keyword evidence="4" id="KW-1185">Reference proteome</keyword>
<dbReference type="PANTHER" id="PTHR12526">
    <property type="entry name" value="GLYCOSYLTRANSFERASE"/>
    <property type="match status" value="1"/>
</dbReference>
<gene>
    <name evidence="3" type="ORF">ABXZ32_12715</name>
</gene>
<evidence type="ECO:0000313" key="3">
    <source>
        <dbReference type="EMBL" id="MET7030263.1"/>
    </source>
</evidence>
<feature type="domain" description="Glycosyltransferase subfamily 4-like N-terminal" evidence="2">
    <location>
        <begin position="13"/>
        <end position="172"/>
    </location>
</feature>
<dbReference type="PANTHER" id="PTHR12526:SF630">
    <property type="entry name" value="GLYCOSYLTRANSFERASE"/>
    <property type="match status" value="1"/>
</dbReference>
<feature type="domain" description="Glycosyl transferase family 1" evidence="1">
    <location>
        <begin position="177"/>
        <end position="339"/>
    </location>
</feature>
<dbReference type="SUPFAM" id="SSF53756">
    <property type="entry name" value="UDP-Glycosyltransferase/glycogen phosphorylase"/>
    <property type="match status" value="1"/>
</dbReference>
<keyword evidence="3" id="KW-0808">Transferase</keyword>
<proteinExistence type="predicted"/>
<keyword evidence="3" id="KW-0328">Glycosyltransferase</keyword>
<dbReference type="Pfam" id="PF00534">
    <property type="entry name" value="Glycos_transf_1"/>
    <property type="match status" value="1"/>
</dbReference>
<dbReference type="RefSeq" id="WP_354619054.1">
    <property type="nucleotide sequence ID" value="NZ_JBEWYP010000007.1"/>
</dbReference>